<gene>
    <name evidence="4" type="ORF">GT348_04810</name>
</gene>
<evidence type="ECO:0000259" key="3">
    <source>
        <dbReference type="Pfam" id="PF13464"/>
    </source>
</evidence>
<feature type="region of interest" description="Disordered" evidence="1">
    <location>
        <begin position="362"/>
        <end position="399"/>
    </location>
</feature>
<keyword evidence="2" id="KW-0812">Transmembrane</keyword>
<dbReference type="SUPFAM" id="SSF47413">
    <property type="entry name" value="lambda repressor-like DNA-binding domains"/>
    <property type="match status" value="1"/>
</dbReference>
<dbReference type="Proteomes" id="UP000463975">
    <property type="component" value="Chromosome"/>
</dbReference>
<dbReference type="PANTHER" id="PTHR34475">
    <property type="match status" value="1"/>
</dbReference>
<dbReference type="InterPro" id="IPR025194">
    <property type="entry name" value="RodZ-like_C"/>
</dbReference>
<evidence type="ECO:0000313" key="5">
    <source>
        <dbReference type="Proteomes" id="UP000463975"/>
    </source>
</evidence>
<protein>
    <submittedName>
        <fullName evidence="4">DUF4115 domain-containing protein</fullName>
    </submittedName>
</protein>
<dbReference type="CDD" id="cd00093">
    <property type="entry name" value="HTH_XRE"/>
    <property type="match status" value="1"/>
</dbReference>
<feature type="domain" description="Cytoskeleton protein RodZ-like C-terminal" evidence="3">
    <location>
        <begin position="283"/>
        <end position="351"/>
    </location>
</feature>
<dbReference type="Pfam" id="PF13464">
    <property type="entry name" value="RodZ_C"/>
    <property type="match status" value="1"/>
</dbReference>
<dbReference type="AlphaFoldDB" id="A0A6P1NJ32"/>
<evidence type="ECO:0000256" key="1">
    <source>
        <dbReference type="SAM" id="MobiDB-lite"/>
    </source>
</evidence>
<dbReference type="EMBL" id="CP047652">
    <property type="protein sequence ID" value="QHI95672.1"/>
    <property type="molecule type" value="Genomic_DNA"/>
</dbReference>
<organism evidence="4 5">
    <name type="scientific">Aristophania vespae</name>
    <dbReference type="NCBI Taxonomy" id="2697033"/>
    <lineage>
        <taxon>Bacteria</taxon>
        <taxon>Pseudomonadati</taxon>
        <taxon>Pseudomonadota</taxon>
        <taxon>Alphaproteobacteria</taxon>
        <taxon>Acetobacterales</taxon>
        <taxon>Acetobacteraceae</taxon>
        <taxon>Aristophania</taxon>
    </lineage>
</organism>
<feature type="compositionally biased region" description="Basic and acidic residues" evidence="1">
    <location>
        <begin position="264"/>
        <end position="275"/>
    </location>
</feature>
<feature type="region of interest" description="Disordered" evidence="1">
    <location>
        <begin position="194"/>
        <end position="217"/>
    </location>
</feature>
<evidence type="ECO:0000256" key="2">
    <source>
        <dbReference type="SAM" id="Phobius"/>
    </source>
</evidence>
<dbReference type="PANTHER" id="PTHR34475:SF1">
    <property type="entry name" value="CYTOSKELETON PROTEIN RODZ"/>
    <property type="match status" value="1"/>
</dbReference>
<feature type="compositionally biased region" description="Basic and acidic residues" evidence="1">
    <location>
        <begin position="372"/>
        <end position="385"/>
    </location>
</feature>
<feature type="transmembrane region" description="Helical" evidence="2">
    <location>
        <begin position="115"/>
        <end position="135"/>
    </location>
</feature>
<dbReference type="InterPro" id="IPR010982">
    <property type="entry name" value="Lambda_DNA-bd_dom_sf"/>
</dbReference>
<dbReference type="InterPro" id="IPR001387">
    <property type="entry name" value="Cro/C1-type_HTH"/>
</dbReference>
<keyword evidence="2" id="KW-1133">Transmembrane helix</keyword>
<reference evidence="4 5" key="1">
    <citation type="submission" date="2020-01" db="EMBL/GenBank/DDBJ databases">
        <title>Genome sequencing of strain KACC 21507.</title>
        <authorList>
            <person name="Heo J."/>
            <person name="Kim S.-J."/>
            <person name="Kim J.-S."/>
            <person name="Hong S.-B."/>
            <person name="Kwon S.-W."/>
        </authorList>
    </citation>
    <scope>NUCLEOTIDE SEQUENCE [LARGE SCALE GENOMIC DNA]</scope>
    <source>
        <strain evidence="4 5">KACC 21507</strain>
    </source>
</reference>
<dbReference type="GO" id="GO:0003677">
    <property type="term" value="F:DNA binding"/>
    <property type="evidence" value="ECO:0007669"/>
    <property type="project" value="InterPro"/>
</dbReference>
<dbReference type="InterPro" id="IPR050400">
    <property type="entry name" value="Bact_Cytoskel_RodZ"/>
</dbReference>
<keyword evidence="2" id="KW-0472">Membrane</keyword>
<feature type="region of interest" description="Disordered" evidence="1">
    <location>
        <begin position="230"/>
        <end position="276"/>
    </location>
</feature>
<feature type="compositionally biased region" description="Low complexity" evidence="1">
    <location>
        <begin position="196"/>
        <end position="215"/>
    </location>
</feature>
<dbReference type="Pfam" id="PF13413">
    <property type="entry name" value="HTH_25"/>
    <property type="match status" value="1"/>
</dbReference>
<dbReference type="Gene3D" id="1.10.260.40">
    <property type="entry name" value="lambda repressor-like DNA-binding domains"/>
    <property type="match status" value="1"/>
</dbReference>
<keyword evidence="5" id="KW-1185">Reference proteome</keyword>
<accession>A0A6P1NJ32</accession>
<dbReference type="RefSeq" id="WP_160618748.1">
    <property type="nucleotide sequence ID" value="NZ_CP047652.1"/>
</dbReference>
<name>A0A6P1NJ32_9PROT</name>
<sequence length="399" mass="43144">MSEPYSDKKVPVQPTVGEMLRSKREALGWSVNAVAQHLKIRAPVLEALERDDYHALPGQAYAIGFLKSYAGLLGLNVEDVIANFAGEHSKRRESGLEKPKLSFPQAVDDHSVPKWLLILLGLGVVGAAYAGWYHFTPHDELIKKAINSSEIKIEDGINNSINRNMPLQTLPSHDAPHDEIKNSELAGKVPEQNFASSETVSSGQQSETQGESQSEAQNNMALKPALAENASSDDLKASSSDTADTEVAKPQQPVSPFVAPLPKVTEEKTTSEENKASATGFDLQFVQDSWAKITDVNGKTLESRVFKAGENWHGEKAASPYKITVGNAGGVVVKAGDVTSAPLGQLGQVKRNIVLSEDMIVKGDFGHNSQKQPDKTSELKEEKKAPSFSKGLDQDSVTH</sequence>
<dbReference type="KEGG" id="bomb:GT348_04810"/>
<evidence type="ECO:0000313" key="4">
    <source>
        <dbReference type="EMBL" id="QHI95672.1"/>
    </source>
</evidence>
<proteinExistence type="predicted"/>